<dbReference type="EMBL" id="BSTI01000009">
    <property type="protein sequence ID" value="GLY67663.1"/>
    <property type="molecule type" value="Genomic_DNA"/>
</dbReference>
<dbReference type="GO" id="GO:0003700">
    <property type="term" value="F:DNA-binding transcription factor activity"/>
    <property type="evidence" value="ECO:0007669"/>
    <property type="project" value="TreeGrafter"/>
</dbReference>
<proteinExistence type="predicted"/>
<accession>A0A9W6R357</accession>
<keyword evidence="3" id="KW-0804">Transcription</keyword>
<dbReference type="InterPro" id="IPR036271">
    <property type="entry name" value="Tet_transcr_reg_TetR-rel_C_sf"/>
</dbReference>
<organism evidence="5 6">
    <name type="scientific">Amycolatopsis taiwanensis</name>
    <dbReference type="NCBI Taxonomy" id="342230"/>
    <lineage>
        <taxon>Bacteria</taxon>
        <taxon>Bacillati</taxon>
        <taxon>Actinomycetota</taxon>
        <taxon>Actinomycetes</taxon>
        <taxon>Pseudonocardiales</taxon>
        <taxon>Pseudonocardiaceae</taxon>
        <taxon>Amycolatopsis</taxon>
    </lineage>
</organism>
<dbReference type="PANTHER" id="PTHR30055:SF234">
    <property type="entry name" value="HTH-TYPE TRANSCRIPTIONAL REGULATOR BETI"/>
    <property type="match status" value="1"/>
</dbReference>
<keyword evidence="2" id="KW-0238">DNA-binding</keyword>
<evidence type="ECO:0000256" key="1">
    <source>
        <dbReference type="ARBA" id="ARBA00023015"/>
    </source>
</evidence>
<dbReference type="Gene3D" id="1.10.357.10">
    <property type="entry name" value="Tetracycline Repressor, domain 2"/>
    <property type="match status" value="1"/>
</dbReference>
<keyword evidence="6" id="KW-1185">Reference proteome</keyword>
<keyword evidence="1" id="KW-0805">Transcription regulation</keyword>
<sequence length="204" mass="21814">MQITADMQPDLGLSVTEAARRAQILTATIGTIAEHGYAGTSFERIRERAGLSSTRIITYHFGTKQNLMTALLGTIIHVKDRYLTERAGSGEDRVAALRAHIESELAFLRAHPSAVRALAEIARNATGEPVTDALLADLRMGRLARQLGQGQREGVFGEFDAGIMARTIAQAVDGAAAALADNPELDLDAYGQELAALFEKATAP</sequence>
<dbReference type="PANTHER" id="PTHR30055">
    <property type="entry name" value="HTH-TYPE TRANSCRIPTIONAL REGULATOR RUTR"/>
    <property type="match status" value="1"/>
</dbReference>
<gene>
    <name evidence="5" type="ORF">Atai01_42820</name>
</gene>
<dbReference type="GO" id="GO:0000976">
    <property type="term" value="F:transcription cis-regulatory region binding"/>
    <property type="evidence" value="ECO:0007669"/>
    <property type="project" value="TreeGrafter"/>
</dbReference>
<dbReference type="SUPFAM" id="SSF46689">
    <property type="entry name" value="Homeodomain-like"/>
    <property type="match status" value="1"/>
</dbReference>
<evidence type="ECO:0000313" key="6">
    <source>
        <dbReference type="Proteomes" id="UP001165136"/>
    </source>
</evidence>
<evidence type="ECO:0000259" key="4">
    <source>
        <dbReference type="Pfam" id="PF00440"/>
    </source>
</evidence>
<dbReference type="SUPFAM" id="SSF48498">
    <property type="entry name" value="Tetracyclin repressor-like, C-terminal domain"/>
    <property type="match status" value="1"/>
</dbReference>
<evidence type="ECO:0000256" key="3">
    <source>
        <dbReference type="ARBA" id="ARBA00023163"/>
    </source>
</evidence>
<protein>
    <submittedName>
        <fullName evidence="5">TetR family transcriptional regulator</fullName>
    </submittedName>
</protein>
<feature type="domain" description="HTH tetR-type" evidence="4">
    <location>
        <begin position="24"/>
        <end position="71"/>
    </location>
</feature>
<comment type="caution">
    <text evidence="5">The sequence shown here is derived from an EMBL/GenBank/DDBJ whole genome shotgun (WGS) entry which is preliminary data.</text>
</comment>
<dbReference type="InterPro" id="IPR009057">
    <property type="entry name" value="Homeodomain-like_sf"/>
</dbReference>
<dbReference type="InterPro" id="IPR001647">
    <property type="entry name" value="HTH_TetR"/>
</dbReference>
<dbReference type="Proteomes" id="UP001165136">
    <property type="component" value="Unassembled WGS sequence"/>
</dbReference>
<dbReference type="Pfam" id="PF00440">
    <property type="entry name" value="TetR_N"/>
    <property type="match status" value="1"/>
</dbReference>
<dbReference type="RefSeq" id="WP_285487928.1">
    <property type="nucleotide sequence ID" value="NZ_BSTI01000009.1"/>
</dbReference>
<name>A0A9W6R357_9PSEU</name>
<dbReference type="InterPro" id="IPR050109">
    <property type="entry name" value="HTH-type_TetR-like_transc_reg"/>
</dbReference>
<evidence type="ECO:0000313" key="5">
    <source>
        <dbReference type="EMBL" id="GLY67663.1"/>
    </source>
</evidence>
<evidence type="ECO:0000256" key="2">
    <source>
        <dbReference type="ARBA" id="ARBA00023125"/>
    </source>
</evidence>
<reference evidence="5" key="1">
    <citation type="submission" date="2023-03" db="EMBL/GenBank/DDBJ databases">
        <title>Amycolatopsis taiwanensis NBRC 103393.</title>
        <authorList>
            <person name="Ichikawa N."/>
            <person name="Sato H."/>
            <person name="Tonouchi N."/>
        </authorList>
    </citation>
    <scope>NUCLEOTIDE SEQUENCE</scope>
    <source>
        <strain evidence="5">NBRC 103393</strain>
    </source>
</reference>
<dbReference type="AlphaFoldDB" id="A0A9W6R357"/>